<accession>A0ACB8SA81</accession>
<name>A0ACB8SA81_9AGAM</name>
<reference evidence="1" key="2">
    <citation type="journal article" date="2022" name="New Phytol.">
        <title>Evolutionary transition to the ectomycorrhizal habit in the genomes of a hyperdiverse lineage of mushroom-forming fungi.</title>
        <authorList>
            <person name="Looney B."/>
            <person name="Miyauchi S."/>
            <person name="Morin E."/>
            <person name="Drula E."/>
            <person name="Courty P.E."/>
            <person name="Kohler A."/>
            <person name="Kuo A."/>
            <person name="LaButti K."/>
            <person name="Pangilinan J."/>
            <person name="Lipzen A."/>
            <person name="Riley R."/>
            <person name="Andreopoulos W."/>
            <person name="He G."/>
            <person name="Johnson J."/>
            <person name="Nolan M."/>
            <person name="Tritt A."/>
            <person name="Barry K.W."/>
            <person name="Grigoriev I.V."/>
            <person name="Nagy L.G."/>
            <person name="Hibbett D."/>
            <person name="Henrissat B."/>
            <person name="Matheny P.B."/>
            <person name="Labbe J."/>
            <person name="Martin F.M."/>
        </authorList>
    </citation>
    <scope>NUCLEOTIDE SEQUENCE</scope>
    <source>
        <strain evidence="1">FP105234-sp</strain>
    </source>
</reference>
<dbReference type="EMBL" id="MU275840">
    <property type="protein sequence ID" value="KAI0053499.1"/>
    <property type="molecule type" value="Genomic_DNA"/>
</dbReference>
<evidence type="ECO:0000313" key="2">
    <source>
        <dbReference type="Proteomes" id="UP000814033"/>
    </source>
</evidence>
<sequence>MAAVETPAKSLPTSTFSFTAPFPSTSTTKQRRASLALSASARQVPEWTFRDDTALESRKGKMRKLASGEPAPEKKMRKKWSEEETQMLVEGCNRHGVGNWKAILHDPTLIFDHRSPVDLKDRFRTYFPDAYKQHYPNAKTHLSSKVRSALPDGTSIFEKTRSKKRRPFTEEEDRALKAGYDKHGTVWATIVKDPIFQEQNRRSTDLRDRFRNAFPELYQAAGYKPRNSASARKKSGAGVRAATDEQIHAARETGPARRKRRYTTQGFLRGGTKSVPLSPTVSDEEDSSGDDEEEDTPFKTSMSSSVPELVDTPSEEMQAPSMESFEVEMQGLDPLSMSDFMPSSSQSLSEMTDSSTSQTWSTLDTPVHSTATWSTSNAAGSPASPHDFLLDSPYMRRNGGGGLNLIGKSAWGTSDWLSANPRLESASPSYYSGMSPTPSSPASFSFAALNHNVLDRYDLFPSHSHGYGHDLASSDAGRAESYSALSDPEMGMAPSAFRGFTHHSTYAGDLIFGARTHQPDYGTGLAFGLNGFGGLGFGAGAGTGGLGLSGTSIHPMQMHTPALPGIDEIELTSINLNDGDPVISATDSMDTEDKPHAVEDFSTVRLPMQTADEISGLLQHDLIDTPPGTPVRSHRGMPAHGHTLQHNRSLSVPPPEHRFLHTANFHTSPVHAPLTPTRSLSLELGAQAQGVVEPWRVGPSDFNDLPFLDLHYYGVTGTDGEPPVQAETRTGRALDLAQPQVQAQKPYGNSMAPLLPQEPVFRAPAGAVGPAGPLVGRERMHHRGMSAVSPQDLLLRKGGDNKRKRASWDGGPR</sequence>
<reference evidence="1" key="1">
    <citation type="submission" date="2021-02" db="EMBL/GenBank/DDBJ databases">
        <authorList>
            <consortium name="DOE Joint Genome Institute"/>
            <person name="Ahrendt S."/>
            <person name="Looney B.P."/>
            <person name="Miyauchi S."/>
            <person name="Morin E."/>
            <person name="Drula E."/>
            <person name="Courty P.E."/>
            <person name="Chicoki N."/>
            <person name="Fauchery L."/>
            <person name="Kohler A."/>
            <person name="Kuo A."/>
            <person name="Labutti K."/>
            <person name="Pangilinan J."/>
            <person name="Lipzen A."/>
            <person name="Riley R."/>
            <person name="Andreopoulos W."/>
            <person name="He G."/>
            <person name="Johnson J."/>
            <person name="Barry K.W."/>
            <person name="Grigoriev I.V."/>
            <person name="Nagy L."/>
            <person name="Hibbett D."/>
            <person name="Henrissat B."/>
            <person name="Matheny P.B."/>
            <person name="Labbe J."/>
            <person name="Martin F."/>
        </authorList>
    </citation>
    <scope>NUCLEOTIDE SEQUENCE</scope>
    <source>
        <strain evidence="1">FP105234-sp</strain>
    </source>
</reference>
<keyword evidence="2" id="KW-1185">Reference proteome</keyword>
<dbReference type="Proteomes" id="UP000814033">
    <property type="component" value="Unassembled WGS sequence"/>
</dbReference>
<organism evidence="1 2">
    <name type="scientific">Auriscalpium vulgare</name>
    <dbReference type="NCBI Taxonomy" id="40419"/>
    <lineage>
        <taxon>Eukaryota</taxon>
        <taxon>Fungi</taxon>
        <taxon>Dikarya</taxon>
        <taxon>Basidiomycota</taxon>
        <taxon>Agaricomycotina</taxon>
        <taxon>Agaricomycetes</taxon>
        <taxon>Russulales</taxon>
        <taxon>Auriscalpiaceae</taxon>
        <taxon>Auriscalpium</taxon>
    </lineage>
</organism>
<proteinExistence type="predicted"/>
<gene>
    <name evidence="1" type="ORF">FA95DRAFT_1481607</name>
</gene>
<evidence type="ECO:0000313" key="1">
    <source>
        <dbReference type="EMBL" id="KAI0053499.1"/>
    </source>
</evidence>
<comment type="caution">
    <text evidence="1">The sequence shown here is derived from an EMBL/GenBank/DDBJ whole genome shotgun (WGS) entry which is preliminary data.</text>
</comment>
<protein>
    <submittedName>
        <fullName evidence="1">Uncharacterized protein</fullName>
    </submittedName>
</protein>